<organism evidence="1">
    <name type="scientific">Arundo donax</name>
    <name type="common">Giant reed</name>
    <name type="synonym">Donax arundinaceus</name>
    <dbReference type="NCBI Taxonomy" id="35708"/>
    <lineage>
        <taxon>Eukaryota</taxon>
        <taxon>Viridiplantae</taxon>
        <taxon>Streptophyta</taxon>
        <taxon>Embryophyta</taxon>
        <taxon>Tracheophyta</taxon>
        <taxon>Spermatophyta</taxon>
        <taxon>Magnoliopsida</taxon>
        <taxon>Liliopsida</taxon>
        <taxon>Poales</taxon>
        <taxon>Poaceae</taxon>
        <taxon>PACMAD clade</taxon>
        <taxon>Arundinoideae</taxon>
        <taxon>Arundineae</taxon>
        <taxon>Arundo</taxon>
    </lineage>
</organism>
<protein>
    <submittedName>
        <fullName evidence="1">Uncharacterized protein</fullName>
    </submittedName>
</protein>
<dbReference type="AlphaFoldDB" id="A0A0A9BXS2"/>
<sequence>MKNQGSDGLFLKCTTHILNRRFKGSVITGVSIAKPYHMKKKLYGGYSH</sequence>
<dbReference type="EMBL" id="GBRH01231925">
    <property type="protein sequence ID" value="JAD65970.1"/>
    <property type="molecule type" value="Transcribed_RNA"/>
</dbReference>
<name>A0A0A9BXS2_ARUDO</name>
<reference evidence="1" key="2">
    <citation type="journal article" date="2015" name="Data Brief">
        <title>Shoot transcriptome of the giant reed, Arundo donax.</title>
        <authorList>
            <person name="Barrero R.A."/>
            <person name="Guerrero F.D."/>
            <person name="Moolhuijzen P."/>
            <person name="Goolsby J.A."/>
            <person name="Tidwell J."/>
            <person name="Bellgard S.E."/>
            <person name="Bellgard M.I."/>
        </authorList>
    </citation>
    <scope>NUCLEOTIDE SEQUENCE</scope>
    <source>
        <tissue evidence="1">Shoot tissue taken approximately 20 cm above the soil surface</tissue>
    </source>
</reference>
<proteinExistence type="predicted"/>
<accession>A0A0A9BXS2</accession>
<evidence type="ECO:0000313" key="1">
    <source>
        <dbReference type="EMBL" id="JAD65970.1"/>
    </source>
</evidence>
<reference evidence="1" key="1">
    <citation type="submission" date="2014-09" db="EMBL/GenBank/DDBJ databases">
        <authorList>
            <person name="Magalhaes I.L.F."/>
            <person name="Oliveira U."/>
            <person name="Santos F.R."/>
            <person name="Vidigal T.H.D.A."/>
            <person name="Brescovit A.D."/>
            <person name="Santos A.J."/>
        </authorList>
    </citation>
    <scope>NUCLEOTIDE SEQUENCE</scope>
    <source>
        <tissue evidence="1">Shoot tissue taken approximately 20 cm above the soil surface</tissue>
    </source>
</reference>